<evidence type="ECO:0000313" key="3">
    <source>
        <dbReference type="WBParaSite" id="PSU_v2.g18766.t1"/>
    </source>
</evidence>
<evidence type="ECO:0000313" key="2">
    <source>
        <dbReference type="Proteomes" id="UP000887577"/>
    </source>
</evidence>
<dbReference type="GO" id="GO:0004867">
    <property type="term" value="F:serine-type endopeptidase inhibitor activity"/>
    <property type="evidence" value="ECO:0007669"/>
    <property type="project" value="UniProtKB-KW"/>
</dbReference>
<sequence>MEATVVRKKCWKQKCSDKNEIFRCKECGEATCGEELKVECVQTCKTPKQCLCKVGYARHNGICIPKNSCHLNITVPDCKIDEFENLQVKISAEIPTCRNREVTPFLPTPPPPSSSSILNKNKIYCVCAKGRVKNAKGKCILPKDCTETDNKHIYEKTSTNTNYNSIIKDSPLSTIILENGRTTNYLPNHIPLSKVPKKKDVKMPKIFVIPPPSSQEN</sequence>
<evidence type="ECO:0000256" key="1">
    <source>
        <dbReference type="ARBA" id="ARBA00022900"/>
    </source>
</evidence>
<dbReference type="Gene3D" id="2.10.25.10">
    <property type="entry name" value="Laminin"/>
    <property type="match status" value="2"/>
</dbReference>
<proteinExistence type="predicted"/>
<keyword evidence="1" id="KW-0646">Protease inhibitor</keyword>
<dbReference type="SUPFAM" id="SSF57567">
    <property type="entry name" value="Serine protease inhibitors"/>
    <property type="match status" value="1"/>
</dbReference>
<protein>
    <submittedName>
        <fullName evidence="3">TIL domain-containing protein</fullName>
    </submittedName>
</protein>
<accession>A0A914YN60</accession>
<reference evidence="3" key="1">
    <citation type="submission" date="2022-11" db="UniProtKB">
        <authorList>
            <consortium name="WormBaseParasite"/>
        </authorList>
    </citation>
    <scope>IDENTIFICATION</scope>
</reference>
<dbReference type="AlphaFoldDB" id="A0A914YN60"/>
<dbReference type="WBParaSite" id="PSU_v2.g18766.t1">
    <property type="protein sequence ID" value="PSU_v2.g18766.t1"/>
    <property type="gene ID" value="PSU_v2.g18766"/>
</dbReference>
<keyword evidence="1" id="KW-0722">Serine protease inhibitor</keyword>
<dbReference type="Proteomes" id="UP000887577">
    <property type="component" value="Unplaced"/>
</dbReference>
<name>A0A914YN60_9BILA</name>
<organism evidence="2 3">
    <name type="scientific">Panagrolaimus superbus</name>
    <dbReference type="NCBI Taxonomy" id="310955"/>
    <lineage>
        <taxon>Eukaryota</taxon>
        <taxon>Metazoa</taxon>
        <taxon>Ecdysozoa</taxon>
        <taxon>Nematoda</taxon>
        <taxon>Chromadorea</taxon>
        <taxon>Rhabditida</taxon>
        <taxon>Tylenchina</taxon>
        <taxon>Panagrolaimomorpha</taxon>
        <taxon>Panagrolaimoidea</taxon>
        <taxon>Panagrolaimidae</taxon>
        <taxon>Panagrolaimus</taxon>
    </lineage>
</organism>
<dbReference type="InterPro" id="IPR036084">
    <property type="entry name" value="Ser_inhib-like_sf"/>
</dbReference>
<keyword evidence="2" id="KW-1185">Reference proteome</keyword>